<dbReference type="EMBL" id="MK284526">
    <property type="protein sequence ID" value="AZU99745.1"/>
    <property type="molecule type" value="Genomic_DNA"/>
</dbReference>
<evidence type="ECO:0000313" key="1">
    <source>
        <dbReference type="EMBL" id="AZU99745.1"/>
    </source>
</evidence>
<proteinExistence type="predicted"/>
<name>A0A3T0IIU2_9CAUD</name>
<sequence>MNINKVFPLENKFRLRKGKMLYPRTKPLFKRYLQIHYLIRKNSNPSK</sequence>
<evidence type="ECO:0000313" key="2">
    <source>
        <dbReference type="Proteomes" id="UP000289624"/>
    </source>
</evidence>
<accession>A0A3T0IIU2</accession>
<keyword evidence="2" id="KW-1185">Reference proteome</keyword>
<protein>
    <submittedName>
        <fullName evidence="1">Uncharacterized protein</fullName>
    </submittedName>
</protein>
<reference evidence="1 2" key="1">
    <citation type="submission" date="2018-12" db="EMBL/GenBank/DDBJ databases">
        <authorList>
            <person name="Kong L."/>
            <person name="Ding Y."/>
            <person name="Wu Q."/>
        </authorList>
    </citation>
    <scope>NUCLEOTIDE SEQUENCE [LARGE SCALE GENOMIC DNA]</scope>
</reference>
<gene>
    <name evidence="1" type="ORF">DK1_000041</name>
</gene>
<dbReference type="Proteomes" id="UP000289624">
    <property type="component" value="Segment"/>
</dbReference>
<organism evidence="1 2">
    <name type="scientific">Bacillus phage DK1</name>
    <dbReference type="NCBI Taxonomy" id="2500808"/>
    <lineage>
        <taxon>Viruses</taxon>
        <taxon>Duplodnaviria</taxon>
        <taxon>Heunggongvirae</taxon>
        <taxon>Uroviricota</taxon>
        <taxon>Caudoviricetes</taxon>
        <taxon>Salasmaviridae</taxon>
        <taxon>Northropvirinae</taxon>
        <taxon>Hemphillvirus</taxon>
        <taxon>Hemphillvirus DK1</taxon>
    </lineage>
</organism>